<gene>
    <name evidence="1" type="ORF">PRE36P2_0510</name>
</gene>
<keyword evidence="1" id="KW-0614">Plasmid</keyword>
<organism evidence="1">
    <name type="scientific">Providencia rettgeri</name>
    <dbReference type="NCBI Taxonomy" id="587"/>
    <lineage>
        <taxon>Bacteria</taxon>
        <taxon>Pseudomonadati</taxon>
        <taxon>Pseudomonadota</taxon>
        <taxon>Gammaproteobacteria</taxon>
        <taxon>Enterobacterales</taxon>
        <taxon>Morganellaceae</taxon>
        <taxon>Providencia</taxon>
    </lineage>
</organism>
<accession>A0A220DHN3</accession>
<dbReference type="EMBL" id="KX832926">
    <property type="protein sequence ID" value="ARV75785.1"/>
    <property type="molecule type" value="Genomic_DNA"/>
</dbReference>
<reference evidence="1" key="1">
    <citation type="journal article" date="2017" name="Genome Biol. Evol.">
        <title>Genomic Epidemiology of NDM-1-Encoding Plasmids in Latin American Clinical Isolates Reveals Insights into the Evolution of Multidrug Resistance.</title>
        <authorList>
            <person name="Marquez-Ortiz R.A."/>
            <person name="Haggerty L."/>
            <person name="Olarte N."/>
            <person name="Duarte C."/>
            <person name="Garza-Ramos U."/>
            <person name="Silva-Sanchez J."/>
            <person name="Castro B.E."/>
            <person name="Sim E.M."/>
            <person name="Beltran M."/>
            <person name="Moncada M.V."/>
            <person name="Valderrama A."/>
            <person name="Castellanos J.E."/>
            <person name="Charles I.G."/>
            <person name="Vanegas N."/>
            <person name="Escobar-Perez J."/>
            <person name="Petty N.K."/>
        </authorList>
    </citation>
    <scope>NUCLEOTIDE SEQUENCE</scope>
    <source>
        <strain evidence="1">16pre36</strain>
        <plasmid evidence="1">p16Pre36-1</plasmid>
    </source>
</reference>
<name>A0A220DHN3_PRORE</name>
<dbReference type="AlphaFoldDB" id="A0A220DHN3"/>
<sequence length="33" mass="3943">MILLKAEWFPFFQSPQRVGVNNEIVSCDFKRNK</sequence>
<protein>
    <submittedName>
        <fullName evidence="1">Uncharacterized protein</fullName>
    </submittedName>
</protein>
<geneLocation type="plasmid" evidence="1">
    <name>p16Pre36-1</name>
</geneLocation>
<proteinExistence type="predicted"/>
<evidence type="ECO:0000313" key="1">
    <source>
        <dbReference type="EMBL" id="ARV75785.1"/>
    </source>
</evidence>